<feature type="transmembrane region" description="Helical" evidence="2">
    <location>
        <begin position="303"/>
        <end position="331"/>
    </location>
</feature>
<keyword evidence="4" id="KW-1185">Reference proteome</keyword>
<keyword evidence="2" id="KW-1133">Transmembrane helix</keyword>
<feature type="region of interest" description="Disordered" evidence="1">
    <location>
        <begin position="1"/>
        <end position="31"/>
    </location>
</feature>
<proteinExistence type="predicted"/>
<reference evidence="3 4" key="1">
    <citation type="submission" date="2018-06" db="EMBL/GenBank/DDBJ databases">
        <title>Genomic Encyclopedia of Type Strains, Phase IV (KMG-IV): sequencing the most valuable type-strain genomes for metagenomic binning, comparative biology and taxonomic classification.</title>
        <authorList>
            <person name="Goeker M."/>
        </authorList>
    </citation>
    <scope>NUCLEOTIDE SEQUENCE [LARGE SCALE GENOMIC DNA]</scope>
    <source>
        <strain evidence="3 4">DSM 24875</strain>
    </source>
</reference>
<protein>
    <submittedName>
        <fullName evidence="3">Uncharacterized protein</fullName>
    </submittedName>
</protein>
<evidence type="ECO:0000313" key="4">
    <source>
        <dbReference type="Proteomes" id="UP000253529"/>
    </source>
</evidence>
<dbReference type="EMBL" id="QNRK01000022">
    <property type="protein sequence ID" value="RBP09213.1"/>
    <property type="molecule type" value="Genomic_DNA"/>
</dbReference>
<sequence>MTQPPSAALPSPPWSGREAQRGDFPKRTDEPSMKRVQDIAWPVIGLGAVAVSAWLLFRELRGLSMASLAAAFGSISPLRWALAWASTALAYAALAWYDRIALLHLGRRIGWPFVALTSFVTYAIAHNVGASVLSGAVIRYRAYSTKGLAMGEVGLLVAFCSFTFGLGAVTLGGLLLLIRPDVIERFDGAPDWVGQAAGAVLIAAPTLYLLGSLLHFPAVRIAGYELTYPRPPIAVRQLLAGPLELIGAAGIIFFALPAGNPGFVVVLAVFLASFCLALVSHAPGGLGVLEIAFLSGMPDAPQANVVAALLVFRLLYLIIPLAFSLVVVLVFERRRWRALVPLGAKTVHAGDDRTRR</sequence>
<evidence type="ECO:0000256" key="1">
    <source>
        <dbReference type="SAM" id="MobiDB-lite"/>
    </source>
</evidence>
<evidence type="ECO:0000256" key="2">
    <source>
        <dbReference type="SAM" id="Phobius"/>
    </source>
</evidence>
<dbReference type="Proteomes" id="UP000253529">
    <property type="component" value="Unassembled WGS sequence"/>
</dbReference>
<keyword evidence="2" id="KW-0812">Transmembrane</keyword>
<name>A0A366F3H9_9HYPH</name>
<feature type="transmembrane region" description="Helical" evidence="2">
    <location>
        <begin position="199"/>
        <end position="218"/>
    </location>
</feature>
<gene>
    <name evidence="3" type="ORF">DFR50_12250</name>
</gene>
<feature type="transmembrane region" description="Helical" evidence="2">
    <location>
        <begin position="153"/>
        <end position="178"/>
    </location>
</feature>
<organism evidence="3 4">
    <name type="scientific">Roseiarcus fermentans</name>
    <dbReference type="NCBI Taxonomy" id="1473586"/>
    <lineage>
        <taxon>Bacteria</taxon>
        <taxon>Pseudomonadati</taxon>
        <taxon>Pseudomonadota</taxon>
        <taxon>Alphaproteobacteria</taxon>
        <taxon>Hyphomicrobiales</taxon>
        <taxon>Roseiarcaceae</taxon>
        <taxon>Roseiarcus</taxon>
    </lineage>
</organism>
<feature type="transmembrane region" description="Helical" evidence="2">
    <location>
        <begin position="263"/>
        <end position="283"/>
    </location>
</feature>
<feature type="transmembrane region" description="Helical" evidence="2">
    <location>
        <begin position="77"/>
        <end position="97"/>
    </location>
</feature>
<feature type="transmembrane region" description="Helical" evidence="2">
    <location>
        <begin position="238"/>
        <end position="256"/>
    </location>
</feature>
<feature type="compositionally biased region" description="Basic and acidic residues" evidence="1">
    <location>
        <begin position="18"/>
        <end position="31"/>
    </location>
</feature>
<dbReference type="AlphaFoldDB" id="A0A366F3H9"/>
<evidence type="ECO:0000313" key="3">
    <source>
        <dbReference type="EMBL" id="RBP09213.1"/>
    </source>
</evidence>
<accession>A0A366F3H9</accession>
<comment type="caution">
    <text evidence="3">The sequence shown here is derived from an EMBL/GenBank/DDBJ whole genome shotgun (WGS) entry which is preliminary data.</text>
</comment>
<keyword evidence="2" id="KW-0472">Membrane</keyword>
<feature type="transmembrane region" description="Helical" evidence="2">
    <location>
        <begin position="39"/>
        <end position="57"/>
    </location>
</feature>
<feature type="transmembrane region" description="Helical" evidence="2">
    <location>
        <begin position="109"/>
        <end position="133"/>
    </location>
</feature>